<dbReference type="Gene3D" id="3.40.50.280">
    <property type="entry name" value="Cobalamin-binding domain"/>
    <property type="match status" value="1"/>
</dbReference>
<dbReference type="PROSITE" id="PS51332">
    <property type="entry name" value="B12_BINDING"/>
    <property type="match status" value="1"/>
</dbReference>
<dbReference type="GO" id="GO:0031419">
    <property type="term" value="F:cobalamin binding"/>
    <property type="evidence" value="ECO:0007669"/>
    <property type="project" value="UniProtKB-KW"/>
</dbReference>
<dbReference type="GO" id="GO:0046872">
    <property type="term" value="F:metal ion binding"/>
    <property type="evidence" value="ECO:0007669"/>
    <property type="project" value="UniProtKB-KW"/>
</dbReference>
<comment type="caution">
    <text evidence="6">The sequence shown here is derived from an EMBL/GenBank/DDBJ whole genome shotgun (WGS) entry which is preliminary data.</text>
</comment>
<keyword evidence="7" id="KW-1185">Reference proteome</keyword>
<gene>
    <name evidence="6" type="ORF">H7313_06420</name>
</gene>
<evidence type="ECO:0000313" key="6">
    <source>
        <dbReference type="EMBL" id="MBC2888982.1"/>
    </source>
</evidence>
<evidence type="ECO:0000259" key="5">
    <source>
        <dbReference type="PROSITE" id="PS51332"/>
    </source>
</evidence>
<protein>
    <submittedName>
        <fullName evidence="6">Methylaspartate mutase subunit S</fullName>
        <ecNumber evidence="6">5.4.99.1</ecNumber>
    </submittedName>
</protein>
<organism evidence="6 7">
    <name type="scientific">Gordonibacter massiliensis</name>
    <name type="common">ex Traore et al. 2017</name>
    <dbReference type="NCBI Taxonomy" id="1841863"/>
    <lineage>
        <taxon>Bacteria</taxon>
        <taxon>Bacillati</taxon>
        <taxon>Actinomycetota</taxon>
        <taxon>Coriobacteriia</taxon>
        <taxon>Eggerthellales</taxon>
        <taxon>Eggerthellaceae</taxon>
        <taxon>Gordonibacter</taxon>
    </lineage>
</organism>
<dbReference type="Proteomes" id="UP000587396">
    <property type="component" value="Unassembled WGS sequence"/>
</dbReference>
<dbReference type="EMBL" id="JACMSE010000003">
    <property type="protein sequence ID" value="MBC2888982.1"/>
    <property type="molecule type" value="Genomic_DNA"/>
</dbReference>
<evidence type="ECO:0000256" key="2">
    <source>
        <dbReference type="ARBA" id="ARBA00022723"/>
    </source>
</evidence>
<dbReference type="InterPro" id="IPR006394">
    <property type="entry name" value="GlmS"/>
</dbReference>
<evidence type="ECO:0000256" key="3">
    <source>
        <dbReference type="ARBA" id="ARBA00023235"/>
    </source>
</evidence>
<evidence type="ECO:0000256" key="1">
    <source>
        <dbReference type="ARBA" id="ARBA00022628"/>
    </source>
</evidence>
<keyword evidence="2" id="KW-0479">Metal-binding</keyword>
<feature type="domain" description="B12-binding" evidence="5">
    <location>
        <begin position="9"/>
        <end position="146"/>
    </location>
</feature>
<dbReference type="AlphaFoldDB" id="A0A842JA21"/>
<dbReference type="GO" id="GO:0019670">
    <property type="term" value="P:anaerobic L-glutamate catabolic process"/>
    <property type="evidence" value="ECO:0007669"/>
    <property type="project" value="InterPro"/>
</dbReference>
<dbReference type="Pfam" id="PF02310">
    <property type="entry name" value="B12-binding"/>
    <property type="match status" value="1"/>
</dbReference>
<sequence>MSETKKAPNKAVVIGTIGKDAHMIGGWVLTQAFRDAGYQVAFLGAVVPQEEFINAAIEINADAILCSSLYGMGIIDCEGMREKCVEAGIGDILLYAGGQVAAPLDLVNKWPEIERRFADMGFNRVFQNTVTAEATVEILNKDLGLS</sequence>
<accession>A0A842JA21</accession>
<dbReference type="RefSeq" id="WP_080144875.1">
    <property type="nucleotide sequence ID" value="NZ_JACMSE010000003.1"/>
</dbReference>
<name>A0A842JA21_9ACTN</name>
<evidence type="ECO:0000256" key="4">
    <source>
        <dbReference type="ARBA" id="ARBA00023285"/>
    </source>
</evidence>
<proteinExistence type="predicted"/>
<dbReference type="GO" id="GO:0050097">
    <property type="term" value="F:methylaspartate mutase activity"/>
    <property type="evidence" value="ECO:0007669"/>
    <property type="project" value="UniProtKB-EC"/>
</dbReference>
<evidence type="ECO:0000313" key="7">
    <source>
        <dbReference type="Proteomes" id="UP000587396"/>
    </source>
</evidence>
<dbReference type="InterPro" id="IPR036724">
    <property type="entry name" value="Cobalamin-bd_sf"/>
</dbReference>
<keyword evidence="1" id="KW-0846">Cobalamin</keyword>
<reference evidence="6 7" key="1">
    <citation type="submission" date="2020-08" db="EMBL/GenBank/DDBJ databases">
        <authorList>
            <person name="Liu C."/>
            <person name="Sun Q."/>
        </authorList>
    </citation>
    <scope>NUCLEOTIDE SEQUENCE [LARGE SCALE GENOMIC DNA]</scope>
    <source>
        <strain evidence="6 7">N22</strain>
    </source>
</reference>
<dbReference type="InterPro" id="IPR006158">
    <property type="entry name" value="Cobalamin-bd"/>
</dbReference>
<dbReference type="EC" id="5.4.99.1" evidence="6"/>
<dbReference type="NCBIfam" id="TIGR01501">
    <property type="entry name" value="MthylAspMutase"/>
    <property type="match status" value="1"/>
</dbReference>
<dbReference type="NCBIfam" id="NF002612">
    <property type="entry name" value="PRK02261.1"/>
    <property type="match status" value="1"/>
</dbReference>
<dbReference type="SUPFAM" id="SSF52242">
    <property type="entry name" value="Cobalamin (vitamin B12)-binding domain"/>
    <property type="match status" value="1"/>
</dbReference>
<keyword evidence="4" id="KW-0170">Cobalt</keyword>
<keyword evidence="3 6" id="KW-0413">Isomerase</keyword>